<evidence type="ECO:0000313" key="1">
    <source>
        <dbReference type="EMBL" id="PWW37279.1"/>
    </source>
</evidence>
<dbReference type="Proteomes" id="UP000248827">
    <property type="component" value="Unassembled WGS sequence"/>
</dbReference>
<dbReference type="EMBL" id="QGTZ01000009">
    <property type="protein sequence ID" value="PWW37279.1"/>
    <property type="molecule type" value="Genomic_DNA"/>
</dbReference>
<dbReference type="Proteomes" id="UP000247078">
    <property type="component" value="Unassembled WGS sequence"/>
</dbReference>
<keyword evidence="4" id="KW-1185">Reference proteome</keyword>
<evidence type="ECO:0000313" key="2">
    <source>
        <dbReference type="EMBL" id="RAI98948.1"/>
    </source>
</evidence>
<dbReference type="EMBL" id="QLLI01000003">
    <property type="protein sequence ID" value="RAI98948.1"/>
    <property type="molecule type" value="Genomic_DNA"/>
</dbReference>
<protein>
    <submittedName>
        <fullName evidence="1">Uncharacterized protein</fullName>
    </submittedName>
</protein>
<evidence type="ECO:0000313" key="3">
    <source>
        <dbReference type="Proteomes" id="UP000247078"/>
    </source>
</evidence>
<proteinExistence type="predicted"/>
<organism evidence="1 3">
    <name type="scientific">Paenibacillus pabuli</name>
    <dbReference type="NCBI Taxonomy" id="1472"/>
    <lineage>
        <taxon>Bacteria</taxon>
        <taxon>Bacillati</taxon>
        <taxon>Bacillota</taxon>
        <taxon>Bacilli</taxon>
        <taxon>Bacillales</taxon>
        <taxon>Paenibacillaceae</taxon>
        <taxon>Paenibacillus</taxon>
    </lineage>
</organism>
<sequence length="38" mass="4204">MIYAKRIIRSNQGFGEADGALVELAKFLDALGFVIYNV</sequence>
<evidence type="ECO:0000313" key="4">
    <source>
        <dbReference type="Proteomes" id="UP000248827"/>
    </source>
</evidence>
<name>A0A855Y3G5_9BACL</name>
<comment type="caution">
    <text evidence="1">The sequence shown here is derived from an EMBL/GenBank/DDBJ whole genome shotgun (WGS) entry which is preliminary data.</text>
</comment>
<accession>A0A855Y3G5</accession>
<gene>
    <name evidence="2" type="ORF">DET54_10386</name>
    <name evidence="1" type="ORF">DET56_109164</name>
</gene>
<dbReference type="AlphaFoldDB" id="A0A855Y3G5"/>
<reference evidence="1 3" key="1">
    <citation type="submission" date="2018-05" db="EMBL/GenBank/DDBJ databases">
        <title>Freshwater and sediment microbial communities from various areas in North America, analyzing microbe dynamics in response to fracking.</title>
        <authorList>
            <person name="Lamendella R."/>
        </authorList>
    </citation>
    <scope>NUCLEOTIDE SEQUENCE [LARGE SCALE GENOMIC DNA]</scope>
    <source>
        <strain evidence="1 3">DB-3</strain>
        <strain evidence="2 4">NG-13</strain>
    </source>
</reference>